<proteinExistence type="predicted"/>
<dbReference type="InterPro" id="IPR007345">
    <property type="entry name" value="Polysacch_pyruvyl_Trfase"/>
</dbReference>
<dbReference type="Proteomes" id="UP001597380">
    <property type="component" value="Unassembled WGS sequence"/>
</dbReference>
<accession>A0ABW4XL62</accession>
<comment type="caution">
    <text evidence="2">The sequence shown here is derived from an EMBL/GenBank/DDBJ whole genome shotgun (WGS) entry which is preliminary data.</text>
</comment>
<keyword evidence="2" id="KW-0808">Transferase</keyword>
<dbReference type="GO" id="GO:0016740">
    <property type="term" value="F:transferase activity"/>
    <property type="evidence" value="ECO:0007669"/>
    <property type="project" value="UniProtKB-KW"/>
</dbReference>
<organism evidence="2 3">
    <name type="scientific">Corallincola platygyrae</name>
    <dbReference type="NCBI Taxonomy" id="1193278"/>
    <lineage>
        <taxon>Bacteria</taxon>
        <taxon>Pseudomonadati</taxon>
        <taxon>Pseudomonadota</taxon>
        <taxon>Gammaproteobacteria</taxon>
        <taxon>Alteromonadales</taxon>
        <taxon>Psychromonadaceae</taxon>
        <taxon>Corallincola</taxon>
    </lineage>
</organism>
<dbReference type="PANTHER" id="PTHR36836">
    <property type="entry name" value="COLANIC ACID BIOSYNTHESIS PROTEIN WCAK"/>
    <property type="match status" value="1"/>
</dbReference>
<dbReference type="EMBL" id="JBHUHT010000009">
    <property type="protein sequence ID" value="MFD2095732.1"/>
    <property type="molecule type" value="Genomic_DNA"/>
</dbReference>
<evidence type="ECO:0000259" key="1">
    <source>
        <dbReference type="Pfam" id="PF04230"/>
    </source>
</evidence>
<name>A0ABW4XL62_9GAMM</name>
<evidence type="ECO:0000313" key="2">
    <source>
        <dbReference type="EMBL" id="MFD2095732.1"/>
    </source>
</evidence>
<protein>
    <submittedName>
        <fullName evidence="2">Polysaccharide pyruvyl transferase family protein</fullName>
    </submittedName>
</protein>
<dbReference type="Pfam" id="PF04230">
    <property type="entry name" value="PS_pyruv_trans"/>
    <property type="match status" value="1"/>
</dbReference>
<dbReference type="PANTHER" id="PTHR36836:SF1">
    <property type="entry name" value="COLANIC ACID BIOSYNTHESIS PROTEIN WCAK"/>
    <property type="match status" value="1"/>
</dbReference>
<evidence type="ECO:0000313" key="3">
    <source>
        <dbReference type="Proteomes" id="UP001597380"/>
    </source>
</evidence>
<sequence>MAKVTEGKHLPLKKKVKEAVLVPMTKLAWKKIKSGIDEQKPYSKEIDSLVIISPHAADPMASKGDEAMLVGVVKKLKALNPKLEITVAVAEEYKNDKISPLGVKIKPFWSYPFDLKSVFKECLKYDACFCIGADVMDGHYTSIKSLRTWMLADLIARTGRPTTIGGFSWNQSPTKPVVDFVKDSLTPKLNVFLRDDVSHSRFVSISNHPAKVVADNAFLLQPSAEKGIEEVLNWVTKQRNDGRDIVAFNVHPMLVPDRNPQAISELVNACVNSAKKLIEDQGASILLIPHDYRDGVGDLEMLAQVEAGISNKEYVFNFTDMASAAQLKELAKSVDLVITARMHLSIGALGTGTPILCITYQGKFQGLMNHFSLSHDVLITPDEARDVAKFEEFCLAGFAQKAELRAQVEKELPTVKEKSLLNLRAMLPAVDM</sequence>
<gene>
    <name evidence="2" type="ORF">ACFSJ3_07025</name>
</gene>
<feature type="domain" description="Polysaccharide pyruvyl transferase" evidence="1">
    <location>
        <begin position="64"/>
        <end position="361"/>
    </location>
</feature>
<keyword evidence="3" id="KW-1185">Reference proteome</keyword>
<dbReference type="RefSeq" id="WP_345340198.1">
    <property type="nucleotide sequence ID" value="NZ_BAABLI010000014.1"/>
</dbReference>
<reference evidence="3" key="1">
    <citation type="journal article" date="2019" name="Int. J. Syst. Evol. Microbiol.">
        <title>The Global Catalogue of Microorganisms (GCM) 10K type strain sequencing project: providing services to taxonomists for standard genome sequencing and annotation.</title>
        <authorList>
            <consortium name="The Broad Institute Genomics Platform"/>
            <consortium name="The Broad Institute Genome Sequencing Center for Infectious Disease"/>
            <person name="Wu L."/>
            <person name="Ma J."/>
        </authorList>
    </citation>
    <scope>NUCLEOTIDE SEQUENCE [LARGE SCALE GENOMIC DNA]</scope>
    <source>
        <strain evidence="3">CGMCC 1.10992</strain>
    </source>
</reference>